<dbReference type="Proteomes" id="UP000250242">
    <property type="component" value="Unassembled WGS sequence"/>
</dbReference>
<proteinExistence type="predicted"/>
<evidence type="ECO:0000313" key="1">
    <source>
        <dbReference type="EMBL" id="SPY08066.1"/>
    </source>
</evidence>
<dbReference type="RefSeq" id="WP_113062537.1">
    <property type="nucleotide sequence ID" value="NZ_UATH01000001.1"/>
</dbReference>
<organism evidence="1 2">
    <name type="scientific">Oligella urethralis</name>
    <dbReference type="NCBI Taxonomy" id="90245"/>
    <lineage>
        <taxon>Bacteria</taxon>
        <taxon>Pseudomonadati</taxon>
        <taxon>Pseudomonadota</taxon>
        <taxon>Betaproteobacteria</taxon>
        <taxon>Burkholderiales</taxon>
        <taxon>Alcaligenaceae</taxon>
        <taxon>Oligella</taxon>
    </lineage>
</organism>
<evidence type="ECO:0000313" key="2">
    <source>
        <dbReference type="Proteomes" id="UP000250242"/>
    </source>
</evidence>
<protein>
    <submittedName>
        <fullName evidence="1">Uncharacterized protein</fullName>
    </submittedName>
</protein>
<sequence length="241" mass="26885">MNKLTKVNEAPVYEEIQAVDEIHVESQPETETAQAALVPTKTKALSTVGGKTLSAFKAQHHAIDLETVEDIGQGTMPKIVADRGGFSADNREYGDELDVELVSFNERVVITPGAEGEEAKQLLRYSYDGQTISGEPDVTITSYISDLKEAGFHRAESKKYIDLWVMPTRSQLLGEIPEDERELVQVQLSPSSVREWNKFLLQTSVKMGRLGAEIKPFLNLKIDKREFNGNKFAAIKFDLVK</sequence>
<accession>A0A2X1ULL2</accession>
<name>A0A2X1ULL2_9BURK</name>
<reference evidence="1 2" key="1">
    <citation type="submission" date="2018-06" db="EMBL/GenBank/DDBJ databases">
        <authorList>
            <consortium name="Pathogen Informatics"/>
            <person name="Doyle S."/>
        </authorList>
    </citation>
    <scope>NUCLEOTIDE SEQUENCE [LARGE SCALE GENOMIC DNA]</scope>
    <source>
        <strain evidence="1 2">NCTC11009</strain>
    </source>
</reference>
<gene>
    <name evidence="1" type="ORF">NCTC11009_01283</name>
</gene>
<dbReference type="EMBL" id="UATH01000001">
    <property type="protein sequence ID" value="SPY08066.1"/>
    <property type="molecule type" value="Genomic_DNA"/>
</dbReference>
<dbReference type="AlphaFoldDB" id="A0A2X1ULL2"/>